<dbReference type="SUPFAM" id="SSF51430">
    <property type="entry name" value="NAD(P)-linked oxidoreductase"/>
    <property type="match status" value="1"/>
</dbReference>
<dbReference type="GO" id="GO:0070485">
    <property type="term" value="P:dehydro-D-arabinono-1,4-lactone biosynthetic process"/>
    <property type="evidence" value="ECO:0007669"/>
    <property type="project" value="EnsemblFungi"/>
</dbReference>
<accession>A7TH71</accession>
<dbReference type="HOGENOM" id="CLU_023205_7_2_1"/>
<dbReference type="PANTHER" id="PTHR42686:SF1">
    <property type="entry name" value="GH17980P-RELATED"/>
    <property type="match status" value="1"/>
</dbReference>
<evidence type="ECO:0000313" key="4">
    <source>
        <dbReference type="Proteomes" id="UP000000267"/>
    </source>
</evidence>
<proteinExistence type="predicted"/>
<dbReference type="OrthoDB" id="5286008at2759"/>
<dbReference type="OMA" id="FPRSSYK"/>
<protein>
    <recommendedName>
        <fullName evidence="2">NADP-dependent oxidoreductase domain-containing protein</fullName>
    </recommendedName>
</protein>
<dbReference type="PANTHER" id="PTHR42686">
    <property type="entry name" value="GH17980P-RELATED"/>
    <property type="match status" value="1"/>
</dbReference>
<dbReference type="GO" id="GO:0005829">
    <property type="term" value="C:cytosol"/>
    <property type="evidence" value="ECO:0007669"/>
    <property type="project" value="TreeGrafter"/>
</dbReference>
<dbReference type="RefSeq" id="XP_001646210.1">
    <property type="nucleotide sequence ID" value="XM_001646160.1"/>
</dbReference>
<dbReference type="STRING" id="436907.A7TH71"/>
<dbReference type="EMBL" id="DS480390">
    <property type="protein sequence ID" value="EDO18352.1"/>
    <property type="molecule type" value="Genomic_DNA"/>
</dbReference>
<dbReference type="InterPro" id="IPR020471">
    <property type="entry name" value="AKR"/>
</dbReference>
<dbReference type="Proteomes" id="UP000000267">
    <property type="component" value="Unassembled WGS sequence"/>
</dbReference>
<dbReference type="CDD" id="cd19164">
    <property type="entry name" value="AKR_ARA2"/>
    <property type="match status" value="1"/>
</dbReference>
<name>A7TH71_VANPO</name>
<evidence type="ECO:0000259" key="2">
    <source>
        <dbReference type="Pfam" id="PF00248"/>
    </source>
</evidence>
<dbReference type="AlphaFoldDB" id="A7TH71"/>
<feature type="domain" description="NADP-dependent oxidoreductase" evidence="2">
    <location>
        <begin position="7"/>
        <end position="293"/>
    </location>
</feature>
<dbReference type="eggNOG" id="KOG1576">
    <property type="taxonomic scope" value="Eukaryota"/>
</dbReference>
<dbReference type="InterPro" id="IPR036812">
    <property type="entry name" value="NAD(P)_OxRdtase_dom_sf"/>
</dbReference>
<dbReference type="GO" id="GO:0045290">
    <property type="term" value="F:D-arabinose 1-dehydrogenase [NAD(P)+] activity"/>
    <property type="evidence" value="ECO:0007669"/>
    <property type="project" value="EnsemblFungi"/>
</dbReference>
<dbReference type="GeneID" id="5546634"/>
<gene>
    <name evidence="3" type="ORF">Kpol_1013p23</name>
</gene>
<dbReference type="InterPro" id="IPR023210">
    <property type="entry name" value="NADP_OxRdtase_dom"/>
</dbReference>
<evidence type="ECO:0000313" key="3">
    <source>
        <dbReference type="EMBL" id="EDO18352.1"/>
    </source>
</evidence>
<dbReference type="Gene3D" id="3.20.20.100">
    <property type="entry name" value="NADP-dependent oxidoreductase domain"/>
    <property type="match status" value="1"/>
</dbReference>
<dbReference type="InParanoid" id="A7TH71"/>
<dbReference type="Pfam" id="PF00248">
    <property type="entry name" value="Aldo_ket_red"/>
    <property type="match status" value="1"/>
</dbReference>
<keyword evidence="4" id="KW-1185">Reference proteome</keyword>
<dbReference type="InterPro" id="IPR044480">
    <property type="entry name" value="Ara2-like"/>
</dbReference>
<evidence type="ECO:0000256" key="1">
    <source>
        <dbReference type="ARBA" id="ARBA00023002"/>
    </source>
</evidence>
<organism evidence="4">
    <name type="scientific">Vanderwaltozyma polyspora (strain ATCC 22028 / DSM 70294 / BCRC 21397 / CBS 2163 / NBRC 10782 / NRRL Y-8283 / UCD 57-17)</name>
    <name type="common">Kluyveromyces polysporus</name>
    <dbReference type="NCBI Taxonomy" id="436907"/>
    <lineage>
        <taxon>Eukaryota</taxon>
        <taxon>Fungi</taxon>
        <taxon>Dikarya</taxon>
        <taxon>Ascomycota</taxon>
        <taxon>Saccharomycotina</taxon>
        <taxon>Saccharomycetes</taxon>
        <taxon>Saccharomycetales</taxon>
        <taxon>Saccharomycetaceae</taxon>
        <taxon>Vanderwaltozyma</taxon>
    </lineage>
</organism>
<dbReference type="FunCoup" id="A7TH71">
    <property type="interactions" value="239"/>
</dbReference>
<dbReference type="KEGG" id="vpo:Kpol_1013p23"/>
<reference evidence="3 4" key="1">
    <citation type="journal article" date="2007" name="Proc. Natl. Acad. Sci. U.S.A.">
        <title>Independent sorting-out of thousands of duplicated gene pairs in two yeast species descended from a whole-genome duplication.</title>
        <authorList>
            <person name="Scannell D.R."/>
            <person name="Frank A.C."/>
            <person name="Conant G.C."/>
            <person name="Byrne K.P."/>
            <person name="Woolfit M."/>
            <person name="Wolfe K.H."/>
        </authorList>
    </citation>
    <scope>NUCLEOTIDE SEQUENCE [LARGE SCALE GENOMIC DNA]</scope>
    <source>
        <strain evidence="4">ATCC 22028 / DSM 70294 / BCRC 21397 / CBS 2163 / NBRC 10782 / NRRL Y-8283 / UCD 57-17</strain>
    </source>
</reference>
<dbReference type="PhylomeDB" id="A7TH71"/>
<keyword evidence="1" id="KW-0560">Oxidoreductase</keyword>
<sequence length="324" mass="37106">MSFLPDLILGGATFNTQYNDDPSSIPIADILRTAFKNGINAIDSSPYYGPSEILLGNALFELKDEFSRDQYKICTKVGRIGMNEFDYSKENVRHSVQRSCERFHTSYLDLVYLHDVEFTTVDESIEACMELKKLKDEGIIRNFGLSGYPLDYIYKLVYHLTTNYKEEIGNLDVVLSYCNLNLQNTMLNEYYQKLMNCNLKTICNASILSMSLLRSNETRSFHPCSKELREAADRSSEYCKSNGVELADLATRYALSQWYGKGPTVLGVSSVKELEHSLNSYKKVKKQNGLLDESDNKMIEHIQRNIFGEHLNETWESGIEHTHI</sequence>